<evidence type="ECO:0000313" key="3">
    <source>
        <dbReference type="Proteomes" id="UP000559182"/>
    </source>
</evidence>
<keyword evidence="3" id="KW-1185">Reference proteome</keyword>
<dbReference type="InterPro" id="IPR025714">
    <property type="entry name" value="Methyltranfer_dom"/>
</dbReference>
<dbReference type="EMBL" id="JACHVQ010000001">
    <property type="protein sequence ID" value="MBB2890570.1"/>
    <property type="molecule type" value="Genomic_DNA"/>
</dbReference>
<dbReference type="Gene3D" id="3.40.50.150">
    <property type="entry name" value="Vaccinia Virus protein VP39"/>
    <property type="match status" value="1"/>
</dbReference>
<keyword evidence="2" id="KW-0808">Transferase</keyword>
<name>A0A839MYN1_9MICO</name>
<proteinExistence type="predicted"/>
<evidence type="ECO:0000259" key="1">
    <source>
        <dbReference type="Pfam" id="PF13847"/>
    </source>
</evidence>
<dbReference type="GO" id="GO:0008168">
    <property type="term" value="F:methyltransferase activity"/>
    <property type="evidence" value="ECO:0007669"/>
    <property type="project" value="UniProtKB-KW"/>
</dbReference>
<organism evidence="2 3">
    <name type="scientific">Flexivirga oryzae</name>
    <dbReference type="NCBI Taxonomy" id="1794944"/>
    <lineage>
        <taxon>Bacteria</taxon>
        <taxon>Bacillati</taxon>
        <taxon>Actinomycetota</taxon>
        <taxon>Actinomycetes</taxon>
        <taxon>Micrococcales</taxon>
        <taxon>Dermacoccaceae</taxon>
        <taxon>Flexivirga</taxon>
    </lineage>
</organism>
<dbReference type="SUPFAM" id="SSF53335">
    <property type="entry name" value="S-adenosyl-L-methionine-dependent methyltransferases"/>
    <property type="match status" value="1"/>
</dbReference>
<reference evidence="2 3" key="1">
    <citation type="submission" date="2020-08" db="EMBL/GenBank/DDBJ databases">
        <title>Sequencing the genomes of 1000 actinobacteria strains.</title>
        <authorList>
            <person name="Klenk H.-P."/>
        </authorList>
    </citation>
    <scope>NUCLEOTIDE SEQUENCE [LARGE SCALE GENOMIC DNA]</scope>
    <source>
        <strain evidence="2 3">DSM 105369</strain>
    </source>
</reference>
<dbReference type="RefSeq" id="WP_183318773.1">
    <property type="nucleotide sequence ID" value="NZ_JACHVQ010000001.1"/>
</dbReference>
<dbReference type="Pfam" id="PF13847">
    <property type="entry name" value="Methyltransf_31"/>
    <property type="match status" value="1"/>
</dbReference>
<dbReference type="Proteomes" id="UP000559182">
    <property type="component" value="Unassembled WGS sequence"/>
</dbReference>
<dbReference type="AlphaFoldDB" id="A0A839MYN1"/>
<sequence length="584" mass="64708">MNELQGKPGRPVKKPPARVIGMVERLGEAQIFGWVMVPTSAPPAPVSLHLGPIKLSSTYPTPGGALARMEIAQDSARPPTAQGTALKRAVGSGVAVGRADGRRNVRDGFEERSFTFKVRDIWAYLRQGNRVTVRYKGQPLPISGHGIYFSATKDGKYNLRLLQERLDEGFILTQMGEIVLSKRLDEEWQRRVAGLYTKVREVVAERYGYDVFIAYGTLLGSVREGGYISHDADFDSAYISQFHTGREAAEELLDVAMTLIDAGLEVDLRQRLLHVHDPEDPSYRIDVFHLYFDPEGRLRFPWGVAGTRGYTTDDFVGTELVDLPGGEVLRPINPEPLVAHLYGDDWRLPKPAFHWPHARTDVADDAVLTTAERDRVYWSNFYAHHTSSGGSTFFAAVSELDGLPGAVVDIGCGDGHDSFAFAQSGRTVLGIDQSAVAVQGATARAEQLGVADRAVFEVCDVSDPAALGAVLERFRGQHAGNVLFYLRFFLHSVTAEVQEEVLAHIRSVARAGDVFAAEFRTDKDEKRKKTFGNHYRRFQSAAEFRAALEGRFGFQVVSDQESDGLSPYGDEDPILYRVVARFRE</sequence>
<dbReference type="GO" id="GO:0032259">
    <property type="term" value="P:methylation"/>
    <property type="evidence" value="ECO:0007669"/>
    <property type="project" value="UniProtKB-KW"/>
</dbReference>
<dbReference type="CDD" id="cd02440">
    <property type="entry name" value="AdoMet_MTases"/>
    <property type="match status" value="1"/>
</dbReference>
<evidence type="ECO:0000313" key="2">
    <source>
        <dbReference type="EMBL" id="MBB2890570.1"/>
    </source>
</evidence>
<protein>
    <submittedName>
        <fullName evidence="2">SAM-dependent methyltransferase</fullName>
    </submittedName>
</protein>
<feature type="domain" description="Methyltransferase" evidence="1">
    <location>
        <begin position="406"/>
        <end position="463"/>
    </location>
</feature>
<keyword evidence="2" id="KW-0489">Methyltransferase</keyword>
<comment type="caution">
    <text evidence="2">The sequence shown here is derived from an EMBL/GenBank/DDBJ whole genome shotgun (WGS) entry which is preliminary data.</text>
</comment>
<gene>
    <name evidence="2" type="ORF">FHU39_000554</name>
</gene>
<dbReference type="InterPro" id="IPR029063">
    <property type="entry name" value="SAM-dependent_MTases_sf"/>
</dbReference>
<accession>A0A839MYN1</accession>